<name>A0ABQ7HY03_9MICR</name>
<evidence type="ECO:0000313" key="1">
    <source>
        <dbReference type="EMBL" id="KAF7683045.1"/>
    </source>
</evidence>
<gene>
    <name evidence="1" type="ORF">TCON_1743</name>
</gene>
<protein>
    <submittedName>
        <fullName evidence="1">Uncharacterized protein</fullName>
    </submittedName>
</protein>
<dbReference type="EMBL" id="SBIQ01000137">
    <property type="protein sequence ID" value="KAF7683045.1"/>
    <property type="molecule type" value="Genomic_DNA"/>
</dbReference>
<dbReference type="Proteomes" id="UP001516464">
    <property type="component" value="Unassembled WGS sequence"/>
</dbReference>
<proteinExistence type="predicted"/>
<keyword evidence="2" id="KW-1185">Reference proteome</keyword>
<sequence>MKYFLDKLIQGVLSDTKSSNGNIYKWKILLNYIGKRHILNKHNRFVLPLDLSNALIHHGIVSEPLDSIIESLVKHRFIIRSNIPLVMRLKYLLDAGNKRHSRYSVAGRIGVTDSDDCLGNGSDNIHGNGNAQLANHLIHAEYSSPYFLNRALILDSILNISCLGRSYKRKKNQKKLERIKTITSDRIFLMNDGIFEKEHFFSFYLNIPQLRFNILELYTIFKYVKRNGLFWKENEKEFIALGHKKGTPSPLLKSFAMLKHQIYKLEKFIELNKNELKEMLKAKSGMKNYLIERYKSIGEHMHKAYILRNSLYKIIYTIKFSDYATSDVMSRIDAQTEKEIDEIIYGFNILKEFEIFKYNFL</sequence>
<evidence type="ECO:0000313" key="2">
    <source>
        <dbReference type="Proteomes" id="UP001516464"/>
    </source>
</evidence>
<organism evidence="1 2">
    <name type="scientific">Astathelohania contejeani</name>
    <dbReference type="NCBI Taxonomy" id="164912"/>
    <lineage>
        <taxon>Eukaryota</taxon>
        <taxon>Fungi</taxon>
        <taxon>Fungi incertae sedis</taxon>
        <taxon>Microsporidia</taxon>
        <taxon>Astathelohaniidae</taxon>
        <taxon>Astathelohania</taxon>
    </lineage>
</organism>
<comment type="caution">
    <text evidence="1">The sequence shown here is derived from an EMBL/GenBank/DDBJ whole genome shotgun (WGS) entry which is preliminary data.</text>
</comment>
<accession>A0ABQ7HY03</accession>
<reference evidence="1 2" key="1">
    <citation type="submission" date="2019-01" db="EMBL/GenBank/DDBJ databases">
        <title>Genomes sequencing and comparative genomics of infectious freshwater microsporidia, Cucumispora dikerogammari and Thelohania contejeani.</title>
        <authorList>
            <person name="Cormier A."/>
            <person name="Giraud I."/>
            <person name="Wattier R."/>
            <person name="Teixeira M."/>
            <person name="Grandjean F."/>
            <person name="Rigaud T."/>
            <person name="Cordaux R."/>
        </authorList>
    </citation>
    <scope>NUCLEOTIDE SEQUENCE [LARGE SCALE GENOMIC DNA]</scope>
    <source>
        <strain evidence="1">T1</strain>
        <tissue evidence="1">Spores</tissue>
    </source>
</reference>